<reference evidence="1" key="1">
    <citation type="journal article" date="2021" name="New Phytol.">
        <title>Evolutionary innovations through gain and loss of genes in the ectomycorrhizal Boletales.</title>
        <authorList>
            <person name="Wu G."/>
            <person name="Miyauchi S."/>
            <person name="Morin E."/>
            <person name="Kuo A."/>
            <person name="Drula E."/>
            <person name="Varga T."/>
            <person name="Kohler A."/>
            <person name="Feng B."/>
            <person name="Cao Y."/>
            <person name="Lipzen A."/>
            <person name="Daum C."/>
            <person name="Hundley H."/>
            <person name="Pangilinan J."/>
            <person name="Johnson J."/>
            <person name="Barry K."/>
            <person name="LaButti K."/>
            <person name="Ng V."/>
            <person name="Ahrendt S."/>
            <person name="Min B."/>
            <person name="Choi I.G."/>
            <person name="Park H."/>
            <person name="Plett J.M."/>
            <person name="Magnuson J."/>
            <person name="Spatafora J.W."/>
            <person name="Nagy L.G."/>
            <person name="Henrissat B."/>
            <person name="Grigoriev I.V."/>
            <person name="Yang Z.L."/>
            <person name="Xu J."/>
            <person name="Martin F.M."/>
        </authorList>
    </citation>
    <scope>NUCLEOTIDE SEQUENCE</scope>
    <source>
        <strain evidence="1">KUC20120723A-06</strain>
    </source>
</reference>
<keyword evidence="2" id="KW-1185">Reference proteome</keyword>
<gene>
    <name evidence="1" type="ORF">BV22DRAFT_1029259</name>
</gene>
<evidence type="ECO:0000313" key="1">
    <source>
        <dbReference type="EMBL" id="KAH7929631.1"/>
    </source>
</evidence>
<accession>A0ACB8BUK6</accession>
<sequence>MPITELASLEFIPPYNLTHPPVAAIFRTLTAQQGSCSGYPLLFFTNADPSSPNEIYLLTGWQDEEAHWKWIAGKENQDLLVAIVPYLKVRDMVHLTFDFDSVPRDAEKLYCEVYEAVGESELPVREDGVGWEASGKDMKNGSDTVYYFSARPVAASDVNTRKVTLNRITVPEPSI</sequence>
<evidence type="ECO:0000313" key="2">
    <source>
        <dbReference type="Proteomes" id="UP000790709"/>
    </source>
</evidence>
<dbReference type="Proteomes" id="UP000790709">
    <property type="component" value="Unassembled WGS sequence"/>
</dbReference>
<organism evidence="1 2">
    <name type="scientific">Leucogyrophana mollusca</name>
    <dbReference type="NCBI Taxonomy" id="85980"/>
    <lineage>
        <taxon>Eukaryota</taxon>
        <taxon>Fungi</taxon>
        <taxon>Dikarya</taxon>
        <taxon>Basidiomycota</taxon>
        <taxon>Agaricomycotina</taxon>
        <taxon>Agaricomycetes</taxon>
        <taxon>Agaricomycetidae</taxon>
        <taxon>Boletales</taxon>
        <taxon>Boletales incertae sedis</taxon>
        <taxon>Leucogyrophana</taxon>
    </lineage>
</organism>
<protein>
    <submittedName>
        <fullName evidence="1">Uncharacterized protein</fullName>
    </submittedName>
</protein>
<dbReference type="EMBL" id="MU266339">
    <property type="protein sequence ID" value="KAH7929631.1"/>
    <property type="molecule type" value="Genomic_DNA"/>
</dbReference>
<comment type="caution">
    <text evidence="1">The sequence shown here is derived from an EMBL/GenBank/DDBJ whole genome shotgun (WGS) entry which is preliminary data.</text>
</comment>
<name>A0ACB8BUK6_9AGAM</name>
<proteinExistence type="predicted"/>